<feature type="repeat" description="PPR" evidence="2">
    <location>
        <begin position="78"/>
        <end position="112"/>
    </location>
</feature>
<evidence type="ECO:0008006" key="5">
    <source>
        <dbReference type="Google" id="ProtNLM"/>
    </source>
</evidence>
<evidence type="ECO:0000313" key="3">
    <source>
        <dbReference type="EMBL" id="KAK9922694.1"/>
    </source>
</evidence>
<keyword evidence="1" id="KW-0677">Repeat</keyword>
<dbReference type="InterPro" id="IPR046960">
    <property type="entry name" value="PPR_At4g14850-like_plant"/>
</dbReference>
<keyword evidence="4" id="KW-1185">Reference proteome</keyword>
<dbReference type="Gene3D" id="1.25.40.10">
    <property type="entry name" value="Tetratricopeptide repeat domain"/>
    <property type="match status" value="1"/>
</dbReference>
<comment type="caution">
    <text evidence="3">The sequence shown here is derived from an EMBL/GenBank/DDBJ whole genome shotgun (WGS) entry which is preliminary data.</text>
</comment>
<reference evidence="3 4" key="1">
    <citation type="journal article" date="2023" name="G3 (Bethesda)">
        <title>A chromosome-length genome assembly and annotation of blackberry (Rubus argutus, cv. 'Hillquist').</title>
        <authorList>
            <person name="Bruna T."/>
            <person name="Aryal R."/>
            <person name="Dudchenko O."/>
            <person name="Sargent D.J."/>
            <person name="Mead D."/>
            <person name="Buti M."/>
            <person name="Cavallini A."/>
            <person name="Hytonen T."/>
            <person name="Andres J."/>
            <person name="Pham M."/>
            <person name="Weisz D."/>
            <person name="Mascagni F."/>
            <person name="Usai G."/>
            <person name="Natali L."/>
            <person name="Bassil N."/>
            <person name="Fernandez G.E."/>
            <person name="Lomsadze A."/>
            <person name="Armour M."/>
            <person name="Olukolu B."/>
            <person name="Poorten T."/>
            <person name="Britton C."/>
            <person name="Davik J."/>
            <person name="Ashrafi H."/>
            <person name="Aiden E.L."/>
            <person name="Borodovsky M."/>
            <person name="Worthington M."/>
        </authorList>
    </citation>
    <scope>NUCLEOTIDE SEQUENCE [LARGE SCALE GENOMIC DNA]</scope>
    <source>
        <strain evidence="3">PI 553951</strain>
    </source>
</reference>
<dbReference type="NCBIfam" id="TIGR00756">
    <property type="entry name" value="PPR"/>
    <property type="match status" value="1"/>
</dbReference>
<dbReference type="InterPro" id="IPR002885">
    <property type="entry name" value="PPR_rpt"/>
</dbReference>
<name>A0AAW1WGM7_RUBAR</name>
<dbReference type="AlphaFoldDB" id="A0AAW1WGM7"/>
<dbReference type="PROSITE" id="PS51375">
    <property type="entry name" value="PPR"/>
    <property type="match status" value="1"/>
</dbReference>
<dbReference type="Pfam" id="PF13041">
    <property type="entry name" value="PPR_2"/>
    <property type="match status" value="1"/>
</dbReference>
<evidence type="ECO:0000256" key="1">
    <source>
        <dbReference type="ARBA" id="ARBA00022737"/>
    </source>
</evidence>
<evidence type="ECO:0000256" key="2">
    <source>
        <dbReference type="PROSITE-ProRule" id="PRU00708"/>
    </source>
</evidence>
<gene>
    <name evidence="3" type="ORF">M0R45_031147</name>
</gene>
<evidence type="ECO:0000313" key="4">
    <source>
        <dbReference type="Proteomes" id="UP001457282"/>
    </source>
</evidence>
<dbReference type="InterPro" id="IPR011990">
    <property type="entry name" value="TPR-like_helical_dom_sf"/>
</dbReference>
<dbReference type="EMBL" id="JBEDUW010000006">
    <property type="protein sequence ID" value="KAK9922694.1"/>
    <property type="molecule type" value="Genomic_DNA"/>
</dbReference>
<dbReference type="GO" id="GO:0003723">
    <property type="term" value="F:RNA binding"/>
    <property type="evidence" value="ECO:0007669"/>
    <property type="project" value="InterPro"/>
</dbReference>
<proteinExistence type="predicted"/>
<accession>A0AAW1WGM7</accession>
<dbReference type="GO" id="GO:0009451">
    <property type="term" value="P:RNA modification"/>
    <property type="evidence" value="ECO:0007669"/>
    <property type="project" value="InterPro"/>
</dbReference>
<dbReference type="Proteomes" id="UP001457282">
    <property type="component" value="Unassembled WGS sequence"/>
</dbReference>
<organism evidence="3 4">
    <name type="scientific">Rubus argutus</name>
    <name type="common">Southern blackberry</name>
    <dbReference type="NCBI Taxonomy" id="59490"/>
    <lineage>
        <taxon>Eukaryota</taxon>
        <taxon>Viridiplantae</taxon>
        <taxon>Streptophyta</taxon>
        <taxon>Embryophyta</taxon>
        <taxon>Tracheophyta</taxon>
        <taxon>Spermatophyta</taxon>
        <taxon>Magnoliopsida</taxon>
        <taxon>eudicotyledons</taxon>
        <taxon>Gunneridae</taxon>
        <taxon>Pentapetalae</taxon>
        <taxon>rosids</taxon>
        <taxon>fabids</taxon>
        <taxon>Rosales</taxon>
        <taxon>Rosaceae</taxon>
        <taxon>Rosoideae</taxon>
        <taxon>Rosoideae incertae sedis</taxon>
        <taxon>Rubus</taxon>
    </lineage>
</organism>
<protein>
    <recommendedName>
        <fullName evidence="5">Pentatricopeptide repeat-containing protein</fullName>
    </recommendedName>
</protein>
<sequence>MSFHGDLLKHQKRLLQLLHACSRVQCLGATKALHALNITMGLSPKQPIFVYNNIMSQYSSLGKLLVARTLFDKMPVRNVVSYNIMISAYNRCGYVGEAWRMFYEMRGSGFEPTQYAFSRLLSCGSLDVYHGVQLHSLVIKNGLFDGDAFVGTSLLGFYGRHGLLGKRFGHFRICLVGAW</sequence>
<dbReference type="PANTHER" id="PTHR47926">
    <property type="entry name" value="PENTATRICOPEPTIDE REPEAT-CONTAINING PROTEIN"/>
    <property type="match status" value="1"/>
</dbReference>